<evidence type="ECO:0000313" key="6">
    <source>
        <dbReference type="Proteomes" id="UP001592581"/>
    </source>
</evidence>
<keyword evidence="4" id="KW-0732">Signal</keyword>
<reference evidence="5 6" key="1">
    <citation type="submission" date="2024-06" db="EMBL/GenBank/DDBJ databases">
        <authorList>
            <person name="Lee S.D."/>
        </authorList>
    </citation>
    <scope>NUCLEOTIDE SEQUENCE [LARGE SCALE GENOMIC DNA]</scope>
    <source>
        <strain evidence="5 6">N1-10</strain>
    </source>
</reference>
<accession>A0ABV6XKZ7</accession>
<keyword evidence="6" id="KW-1185">Reference proteome</keyword>
<keyword evidence="1 5" id="KW-0378">Hydrolase</keyword>
<dbReference type="PANTHER" id="PTHR10272">
    <property type="entry name" value="PLATELET-ACTIVATING FACTOR ACETYLHYDROLASE"/>
    <property type="match status" value="1"/>
</dbReference>
<dbReference type="GO" id="GO:0016787">
    <property type="term" value="F:hydrolase activity"/>
    <property type="evidence" value="ECO:0007669"/>
    <property type="project" value="UniProtKB-KW"/>
</dbReference>
<evidence type="ECO:0000256" key="1">
    <source>
        <dbReference type="ARBA" id="ARBA00022801"/>
    </source>
</evidence>
<dbReference type="SUPFAM" id="SSF53474">
    <property type="entry name" value="alpha/beta-Hydrolases"/>
    <property type="match status" value="1"/>
</dbReference>
<feature type="signal peptide" evidence="4">
    <location>
        <begin position="1"/>
        <end position="33"/>
    </location>
</feature>
<feature type="chain" id="PRO_5045179882" evidence="4">
    <location>
        <begin position="34"/>
        <end position="407"/>
    </location>
</feature>
<keyword evidence="2" id="KW-0442">Lipid degradation</keyword>
<evidence type="ECO:0000256" key="2">
    <source>
        <dbReference type="ARBA" id="ARBA00022963"/>
    </source>
</evidence>
<dbReference type="Pfam" id="PF03403">
    <property type="entry name" value="PAF-AH_p_II"/>
    <property type="match status" value="2"/>
</dbReference>
<proteinExistence type="predicted"/>
<gene>
    <name evidence="5" type="ORF">ABUW04_11620</name>
</gene>
<dbReference type="Gene3D" id="3.40.50.1820">
    <property type="entry name" value="alpha/beta hydrolase"/>
    <property type="match status" value="1"/>
</dbReference>
<dbReference type="EMBL" id="JBEUKS010000003">
    <property type="protein sequence ID" value="MFC1438910.1"/>
    <property type="molecule type" value="Genomic_DNA"/>
</dbReference>
<evidence type="ECO:0000256" key="4">
    <source>
        <dbReference type="SAM" id="SignalP"/>
    </source>
</evidence>
<sequence>MANIRSSAATAVLALPLSLSLSLSLSLAGTAQAASSPSTVPSSVTASAAASTAPVFRAVLPRPTGRYEAGVDIMHVVDWNRPDPWVPSAGPRQLMVSMFYPAQPRTGEPAPYMTLGEAAAFIQTRVPPGSGIQPQQLAGAETYAFSGARAVHGRFPLVVLSPGFENPRNVMTSLATDLASHGYVVALVDHTYEDSGTTFPDGQTLTCAICDSGPLPGQESVPDSRARDVSFVLDQLTGRHPAWARAGMIDPERIGMAGHSIGGASVVSTMAADPRVRAGVNLDGTFLAPVPAGGLGGRPFLMLGTQIDHNVGGSDPTWGQAWAALNGHKLWLTVAGTVHTSFTDIPILASEANIPIPGAQISSTRAMQITREYVDAFFDQTLKGVPQRLLEGPSATNPEVSFQGLEP</sequence>
<evidence type="ECO:0000256" key="3">
    <source>
        <dbReference type="ARBA" id="ARBA00023098"/>
    </source>
</evidence>
<dbReference type="InterPro" id="IPR029058">
    <property type="entry name" value="AB_hydrolase_fold"/>
</dbReference>
<comment type="caution">
    <text evidence="5">The sequence shown here is derived from an EMBL/GenBank/DDBJ whole genome shotgun (WGS) entry which is preliminary data.</text>
</comment>
<keyword evidence="3" id="KW-0443">Lipid metabolism</keyword>
<dbReference type="Proteomes" id="UP001592581">
    <property type="component" value="Unassembled WGS sequence"/>
</dbReference>
<name>A0ABV6XKZ7_9ACTN</name>
<dbReference type="RefSeq" id="WP_380564432.1">
    <property type="nucleotide sequence ID" value="NZ_JBEUKS010000003.1"/>
</dbReference>
<protein>
    <submittedName>
        <fullName evidence="5">Alpha/beta hydrolase</fullName>
    </submittedName>
</protein>
<organism evidence="5 6">
    <name type="scientific">Streptacidiphilus jeojiensis</name>
    <dbReference type="NCBI Taxonomy" id="3229225"/>
    <lineage>
        <taxon>Bacteria</taxon>
        <taxon>Bacillati</taxon>
        <taxon>Actinomycetota</taxon>
        <taxon>Actinomycetes</taxon>
        <taxon>Kitasatosporales</taxon>
        <taxon>Streptomycetaceae</taxon>
        <taxon>Streptacidiphilus</taxon>
    </lineage>
</organism>
<dbReference type="PANTHER" id="PTHR10272:SF0">
    <property type="entry name" value="PLATELET-ACTIVATING FACTOR ACETYLHYDROLASE"/>
    <property type="match status" value="1"/>
</dbReference>
<evidence type="ECO:0000313" key="5">
    <source>
        <dbReference type="EMBL" id="MFC1438910.1"/>
    </source>
</evidence>